<dbReference type="InterPro" id="IPR050309">
    <property type="entry name" value="Type-B_Carboxylest/Lipase"/>
</dbReference>
<evidence type="ECO:0000259" key="4">
    <source>
        <dbReference type="Pfam" id="PF00135"/>
    </source>
</evidence>
<dbReference type="EC" id="3.1.1.-" evidence="3"/>
<evidence type="ECO:0000256" key="3">
    <source>
        <dbReference type="RuleBase" id="RU361235"/>
    </source>
</evidence>
<dbReference type="InterPro" id="IPR019819">
    <property type="entry name" value="Carboxylesterase_B_CS"/>
</dbReference>
<evidence type="ECO:0000313" key="5">
    <source>
        <dbReference type="EMBL" id="PMD30492.1"/>
    </source>
</evidence>
<dbReference type="AlphaFoldDB" id="A0A2J6QW53"/>
<reference evidence="5 6" key="1">
    <citation type="submission" date="2016-04" db="EMBL/GenBank/DDBJ databases">
        <title>A degradative enzymes factory behind the ericoid mycorrhizal symbiosis.</title>
        <authorList>
            <consortium name="DOE Joint Genome Institute"/>
            <person name="Martino E."/>
            <person name="Morin E."/>
            <person name="Grelet G."/>
            <person name="Kuo A."/>
            <person name="Kohler A."/>
            <person name="Daghino S."/>
            <person name="Barry K."/>
            <person name="Choi C."/>
            <person name="Cichocki N."/>
            <person name="Clum A."/>
            <person name="Copeland A."/>
            <person name="Hainaut M."/>
            <person name="Haridas S."/>
            <person name="Labutti K."/>
            <person name="Lindquist E."/>
            <person name="Lipzen A."/>
            <person name="Khouja H.-R."/>
            <person name="Murat C."/>
            <person name="Ohm R."/>
            <person name="Olson A."/>
            <person name="Spatafora J."/>
            <person name="Veneault-Fourrey C."/>
            <person name="Henrissat B."/>
            <person name="Grigoriev I."/>
            <person name="Martin F."/>
            <person name="Perotto S."/>
        </authorList>
    </citation>
    <scope>NUCLEOTIDE SEQUENCE [LARGE SCALE GENOMIC DNA]</scope>
    <source>
        <strain evidence="5 6">F</strain>
    </source>
</reference>
<keyword evidence="6" id="KW-1185">Reference proteome</keyword>
<comment type="similarity">
    <text evidence="1 3">Belongs to the type-B carboxylesterase/lipase family.</text>
</comment>
<evidence type="ECO:0000313" key="6">
    <source>
        <dbReference type="Proteomes" id="UP000235786"/>
    </source>
</evidence>
<keyword evidence="2 3" id="KW-0378">Hydrolase</keyword>
<dbReference type="STRING" id="1149755.A0A2J6QW53"/>
<dbReference type="PROSITE" id="PS00941">
    <property type="entry name" value="CARBOXYLESTERASE_B_2"/>
    <property type="match status" value="1"/>
</dbReference>
<dbReference type="Pfam" id="PF00135">
    <property type="entry name" value="COesterase"/>
    <property type="match status" value="1"/>
</dbReference>
<feature type="chain" id="PRO_5014206438" description="Carboxylic ester hydrolase" evidence="3">
    <location>
        <begin position="23"/>
        <end position="585"/>
    </location>
</feature>
<dbReference type="OrthoDB" id="408631at2759"/>
<dbReference type="Gene3D" id="3.40.50.1820">
    <property type="entry name" value="alpha/beta hydrolase"/>
    <property type="match status" value="1"/>
</dbReference>
<protein>
    <recommendedName>
        <fullName evidence="3">Carboxylic ester hydrolase</fullName>
        <ecNumber evidence="3">3.1.1.-</ecNumber>
    </recommendedName>
</protein>
<dbReference type="GO" id="GO:0016787">
    <property type="term" value="F:hydrolase activity"/>
    <property type="evidence" value="ECO:0007669"/>
    <property type="project" value="UniProtKB-KW"/>
</dbReference>
<dbReference type="SUPFAM" id="SSF53474">
    <property type="entry name" value="alpha/beta-Hydrolases"/>
    <property type="match status" value="1"/>
</dbReference>
<evidence type="ECO:0000256" key="1">
    <source>
        <dbReference type="ARBA" id="ARBA00005964"/>
    </source>
</evidence>
<accession>A0A2J6QW53</accession>
<dbReference type="Proteomes" id="UP000235786">
    <property type="component" value="Unassembled WGS sequence"/>
</dbReference>
<proteinExistence type="inferred from homology"/>
<feature type="signal peptide" evidence="3">
    <location>
        <begin position="1"/>
        <end position="22"/>
    </location>
</feature>
<sequence length="585" mass="61977">MGLQHIIKIASSLLYFATTANGQGTGLAVDLGYGLYVGVNNGTTGLTVWKGIRYAAPPVATLRWQAPQTPPTNRTIISADTFGPYCPQAFSSFPGAPFYVGNEDCLFLNVYAPTGASNLPVMVVIHGGGYGEGDGTQDMSGFINANDNALIVVTIQYRLGAFGFASSSEIKSRGVLNAGLMDQVFALEWLQKNIAQFGGDPDRVTIAGESAGGGSVMLHAIAQDGSLGTTLFKNLISASPYLPTQPNYSDPIPTQHYYDFAKSAGCPSSGEVFDCLVAKDSLTLQYASNLVSTNAPTPHGNWAFIPVTDGTYVTGLPSVLLNQRRVNGLRLLAGNNANEGALVVPTNIVTQNDLVTWIKGNFPNLSAANITQLLAAYPSSSNPVNPSDPKYETNGLGPGTAVNVSQVGTGQQQRANDIYAESAAVCPSYWLATAFTGPNVTAYHYQYSVPFAVHGADVSAYYGPATDNQSPDFVTAFRKIYGNFVTTDNPSISSTIANGASSTNPNASNPASKWPVWADNKPMQLNLNETGGAAYSTVSPQGVPITQFREPGLLNDFTVADAYAWEGGRGQRCEFWRALSPYVPQ</sequence>
<dbReference type="PANTHER" id="PTHR11559">
    <property type="entry name" value="CARBOXYLESTERASE"/>
    <property type="match status" value="1"/>
</dbReference>
<gene>
    <name evidence="5" type="ORF">L207DRAFT_443720</name>
</gene>
<dbReference type="EMBL" id="KZ613967">
    <property type="protein sequence ID" value="PMD30492.1"/>
    <property type="molecule type" value="Genomic_DNA"/>
</dbReference>
<feature type="domain" description="Carboxylesterase type B" evidence="4">
    <location>
        <begin position="34"/>
        <end position="531"/>
    </location>
</feature>
<dbReference type="InterPro" id="IPR002018">
    <property type="entry name" value="CarbesteraseB"/>
</dbReference>
<dbReference type="PROSITE" id="PS00122">
    <property type="entry name" value="CARBOXYLESTERASE_B_1"/>
    <property type="match status" value="1"/>
</dbReference>
<dbReference type="InterPro" id="IPR029058">
    <property type="entry name" value="AB_hydrolase_fold"/>
</dbReference>
<keyword evidence="3" id="KW-0732">Signal</keyword>
<organism evidence="5 6">
    <name type="scientific">Hyaloscypha variabilis (strain UAMH 11265 / GT02V1 / F)</name>
    <name type="common">Meliniomyces variabilis</name>
    <dbReference type="NCBI Taxonomy" id="1149755"/>
    <lineage>
        <taxon>Eukaryota</taxon>
        <taxon>Fungi</taxon>
        <taxon>Dikarya</taxon>
        <taxon>Ascomycota</taxon>
        <taxon>Pezizomycotina</taxon>
        <taxon>Leotiomycetes</taxon>
        <taxon>Helotiales</taxon>
        <taxon>Hyaloscyphaceae</taxon>
        <taxon>Hyaloscypha</taxon>
        <taxon>Hyaloscypha variabilis</taxon>
    </lineage>
</organism>
<name>A0A2J6QW53_HYAVF</name>
<dbReference type="InterPro" id="IPR019826">
    <property type="entry name" value="Carboxylesterase_B_AS"/>
</dbReference>
<evidence type="ECO:0000256" key="2">
    <source>
        <dbReference type="ARBA" id="ARBA00022801"/>
    </source>
</evidence>